<keyword evidence="2" id="KW-1185">Reference proteome</keyword>
<comment type="caution">
    <text evidence="1">The sequence shown here is derived from an EMBL/GenBank/DDBJ whole genome shotgun (WGS) entry which is preliminary data.</text>
</comment>
<name>A0ACB6FHK3_9PLEO</name>
<reference evidence="1 2" key="1">
    <citation type="journal article" date="2019" name="bioRxiv">
        <title>Genomics, evolutionary history and diagnostics of the Alternaria alternata species group including apple and Asian pear pathotypes.</title>
        <authorList>
            <person name="Armitage A.D."/>
            <person name="Cockerton H.M."/>
            <person name="Sreenivasaprasad S."/>
            <person name="Woodhall J.W."/>
            <person name="Lane C.R."/>
            <person name="Harrison R.J."/>
            <person name="Clarkson J.P."/>
        </authorList>
    </citation>
    <scope>NUCLEOTIDE SEQUENCE [LARGE SCALE GENOMIC DNA]</scope>
    <source>
        <strain evidence="1 2">FERA 650</strain>
    </source>
</reference>
<dbReference type="Proteomes" id="UP000293547">
    <property type="component" value="Unassembled WGS sequence"/>
</dbReference>
<proteinExistence type="predicted"/>
<evidence type="ECO:0000313" key="1">
    <source>
        <dbReference type="EMBL" id="KAB2103899.1"/>
    </source>
</evidence>
<accession>A0ACB6FHK3</accession>
<protein>
    <submittedName>
        <fullName evidence="1">Uncharacterized protein</fullName>
    </submittedName>
</protein>
<organism evidence="1 2">
    <name type="scientific">Alternaria gaisen</name>
    <dbReference type="NCBI Taxonomy" id="167740"/>
    <lineage>
        <taxon>Eukaryota</taxon>
        <taxon>Fungi</taxon>
        <taxon>Dikarya</taxon>
        <taxon>Ascomycota</taxon>
        <taxon>Pezizomycotina</taxon>
        <taxon>Dothideomycetes</taxon>
        <taxon>Pleosporomycetidae</taxon>
        <taxon>Pleosporales</taxon>
        <taxon>Pleosporineae</taxon>
        <taxon>Pleosporaceae</taxon>
        <taxon>Alternaria</taxon>
        <taxon>Alternaria sect. Alternaria</taxon>
    </lineage>
</organism>
<evidence type="ECO:0000313" key="2">
    <source>
        <dbReference type="Proteomes" id="UP000293547"/>
    </source>
</evidence>
<sequence length="255" mass="28995">MFALRAIVSPLTRAAFRPQTIRVAARPAYFRIQAAFNSTISEAITHDHRELKTYYNEIVDNPDDIDHITRYGNQFTWELARHSVAEESLVYPAMEKCMGEKGKQHAESDRKQHHEVREHISDYNLHSENTCLKTATIGENLLKEFQNMDPASSTYIPKLKEIWSLLERHIAEEEKDDLLALEQALFSEKNRGNSQSLAKNFARTKAFVPSRSHPSAGENLYFEGPMGTLAAPIDHIADIFRKFPGGTISPNPSKK</sequence>
<dbReference type="EMBL" id="PDWZ02000007">
    <property type="protein sequence ID" value="KAB2103899.1"/>
    <property type="molecule type" value="Genomic_DNA"/>
</dbReference>
<gene>
    <name evidence="1" type="ORF">AG0111_0g7695</name>
</gene>